<dbReference type="Pfam" id="PF00535">
    <property type="entry name" value="Glycos_transf_2"/>
    <property type="match status" value="1"/>
</dbReference>
<organism evidence="3 4">
    <name type="scientific">Methylobacterium pseudosasicola</name>
    <dbReference type="NCBI Taxonomy" id="582667"/>
    <lineage>
        <taxon>Bacteria</taxon>
        <taxon>Pseudomonadati</taxon>
        <taxon>Pseudomonadota</taxon>
        <taxon>Alphaproteobacteria</taxon>
        <taxon>Hyphomicrobiales</taxon>
        <taxon>Methylobacteriaceae</taxon>
        <taxon>Methylobacterium</taxon>
    </lineage>
</organism>
<dbReference type="OrthoDB" id="8416156at2"/>
<dbReference type="InterPro" id="IPR050256">
    <property type="entry name" value="Glycosyltransferase_2"/>
</dbReference>
<dbReference type="AlphaFoldDB" id="A0A1I4HGW0"/>
<dbReference type="CDD" id="cd02525">
    <property type="entry name" value="Succinoglycan_BP_ExoA"/>
    <property type="match status" value="1"/>
</dbReference>
<dbReference type="STRING" id="582667.SAMN05192568_1004215"/>
<accession>A0A1I4HGW0</accession>
<gene>
    <name evidence="3" type="ORF">SAMN05192568_1004215</name>
</gene>
<keyword evidence="4" id="KW-1185">Reference proteome</keyword>
<protein>
    <submittedName>
        <fullName evidence="3">Succinoglycan biosynthesis protein ExoA</fullName>
    </submittedName>
</protein>
<evidence type="ECO:0000259" key="2">
    <source>
        <dbReference type="Pfam" id="PF00535"/>
    </source>
</evidence>
<dbReference type="PANTHER" id="PTHR48090:SF6">
    <property type="entry name" value="SLR5056 PROTEIN"/>
    <property type="match status" value="1"/>
</dbReference>
<keyword evidence="1" id="KW-1133">Transmembrane helix</keyword>
<dbReference type="EMBL" id="FOTK01000004">
    <property type="protein sequence ID" value="SFL40933.1"/>
    <property type="molecule type" value="Genomic_DNA"/>
</dbReference>
<dbReference type="PANTHER" id="PTHR48090">
    <property type="entry name" value="UNDECAPRENYL-PHOSPHATE 4-DEOXY-4-FORMAMIDO-L-ARABINOSE TRANSFERASE-RELATED"/>
    <property type="match status" value="1"/>
</dbReference>
<feature type="transmembrane region" description="Helical" evidence="1">
    <location>
        <begin position="307"/>
        <end position="327"/>
    </location>
</feature>
<evidence type="ECO:0000256" key="1">
    <source>
        <dbReference type="SAM" id="Phobius"/>
    </source>
</evidence>
<sequence>MKDASVDDSDGAGIPLVTIAMPALNEAHHIAEAIRSVMPAPDTLACELLVMDGGSSDATCAIVRALSAEDPRIQLIHNARRIQASGLNLAARLAHPGSTYLVRADCHAAYPENWVRDLMQTIRLREAVSVVVPLRTVGVTPLQRAIAAAQNSRLGNGGSAHRLGGISGYVTHGHHAIFDRREFLRVGGYDESFSHNEDAELDRRFCAAGGRIYLAADLAVTYFPRATLFSLTRQYFQYGRGCARTLEKHASLPRLRQMLPPLVLLYGVVALALAAVAPMMLVLLAVYAGGCGLSGLALALKAREPMLVMSGPAAIAMHLSWAVGFLSHRGYRRTLLRTALRRKPPLLGVPPGSDPASVN</sequence>
<dbReference type="RefSeq" id="WP_092038190.1">
    <property type="nucleotide sequence ID" value="NZ_FOTK01000004.1"/>
</dbReference>
<proteinExistence type="predicted"/>
<keyword evidence="1" id="KW-0812">Transmembrane</keyword>
<dbReference type="InterPro" id="IPR001173">
    <property type="entry name" value="Glyco_trans_2-like"/>
</dbReference>
<name>A0A1I4HGW0_9HYPH</name>
<evidence type="ECO:0000313" key="4">
    <source>
        <dbReference type="Proteomes" id="UP000199048"/>
    </source>
</evidence>
<dbReference type="InterPro" id="IPR029044">
    <property type="entry name" value="Nucleotide-diphossugar_trans"/>
</dbReference>
<dbReference type="Gene3D" id="3.90.550.10">
    <property type="entry name" value="Spore Coat Polysaccharide Biosynthesis Protein SpsA, Chain A"/>
    <property type="match status" value="1"/>
</dbReference>
<keyword evidence="1" id="KW-0472">Membrane</keyword>
<feature type="transmembrane region" description="Helical" evidence="1">
    <location>
        <begin position="263"/>
        <end position="287"/>
    </location>
</feature>
<feature type="domain" description="Glycosyltransferase 2-like" evidence="2">
    <location>
        <begin position="18"/>
        <end position="179"/>
    </location>
</feature>
<dbReference type="SUPFAM" id="SSF53448">
    <property type="entry name" value="Nucleotide-diphospho-sugar transferases"/>
    <property type="match status" value="1"/>
</dbReference>
<dbReference type="Proteomes" id="UP000199048">
    <property type="component" value="Unassembled WGS sequence"/>
</dbReference>
<reference evidence="4" key="1">
    <citation type="submission" date="2016-10" db="EMBL/GenBank/DDBJ databases">
        <authorList>
            <person name="Varghese N."/>
            <person name="Submissions S."/>
        </authorList>
    </citation>
    <scope>NUCLEOTIDE SEQUENCE [LARGE SCALE GENOMIC DNA]</scope>
    <source>
        <strain evidence="4">BL36</strain>
    </source>
</reference>
<evidence type="ECO:0000313" key="3">
    <source>
        <dbReference type="EMBL" id="SFL40933.1"/>
    </source>
</evidence>